<dbReference type="Pfam" id="PF00621">
    <property type="entry name" value="RhoGEF"/>
    <property type="match status" value="1"/>
</dbReference>
<dbReference type="EMBL" id="HBKP01006332">
    <property type="protein sequence ID" value="CAE2209295.1"/>
    <property type="molecule type" value="Transcribed_RNA"/>
</dbReference>
<dbReference type="CDD" id="cd00160">
    <property type="entry name" value="RhoGEF"/>
    <property type="match status" value="1"/>
</dbReference>
<dbReference type="GO" id="GO:0005737">
    <property type="term" value="C:cytoplasm"/>
    <property type="evidence" value="ECO:0007669"/>
    <property type="project" value="TreeGrafter"/>
</dbReference>
<reference evidence="3" key="1">
    <citation type="submission" date="2021-01" db="EMBL/GenBank/DDBJ databases">
        <authorList>
            <person name="Corre E."/>
            <person name="Pelletier E."/>
            <person name="Niang G."/>
            <person name="Scheremetjew M."/>
            <person name="Finn R."/>
            <person name="Kale V."/>
            <person name="Holt S."/>
            <person name="Cochrane G."/>
            <person name="Meng A."/>
            <person name="Brown T."/>
            <person name="Cohen L."/>
        </authorList>
    </citation>
    <scope>NUCLEOTIDE SEQUENCE</scope>
    <source>
        <strain evidence="3">DIVA3 518/3/11/1/6</strain>
    </source>
</reference>
<evidence type="ECO:0008006" key="4">
    <source>
        <dbReference type="Google" id="ProtNLM"/>
    </source>
</evidence>
<dbReference type="SMART" id="SM00233">
    <property type="entry name" value="PH"/>
    <property type="match status" value="1"/>
</dbReference>
<dbReference type="InterPro" id="IPR035899">
    <property type="entry name" value="DBL_dom_sf"/>
</dbReference>
<dbReference type="PANTHER" id="PTHR12673">
    <property type="entry name" value="FACIOGENITAL DYSPLASIA PROTEIN"/>
    <property type="match status" value="1"/>
</dbReference>
<accession>A0A7S4HTW1</accession>
<dbReference type="Gene3D" id="1.20.900.10">
    <property type="entry name" value="Dbl homology (DH) domain"/>
    <property type="match status" value="1"/>
</dbReference>
<dbReference type="SUPFAM" id="SSF48065">
    <property type="entry name" value="DBL homology domain (DH-domain)"/>
    <property type="match status" value="1"/>
</dbReference>
<evidence type="ECO:0000259" key="2">
    <source>
        <dbReference type="PROSITE" id="PS50010"/>
    </source>
</evidence>
<feature type="domain" description="DH" evidence="2">
    <location>
        <begin position="31"/>
        <end position="227"/>
    </location>
</feature>
<dbReference type="SMART" id="SM00325">
    <property type="entry name" value="RhoGEF"/>
    <property type="match status" value="1"/>
</dbReference>
<proteinExistence type="predicted"/>
<dbReference type="InterPro" id="IPR001849">
    <property type="entry name" value="PH_domain"/>
</dbReference>
<feature type="domain" description="PH" evidence="1">
    <location>
        <begin position="262"/>
        <end position="370"/>
    </location>
</feature>
<dbReference type="GO" id="GO:0005085">
    <property type="term" value="F:guanyl-nucleotide exchange factor activity"/>
    <property type="evidence" value="ECO:0007669"/>
    <property type="project" value="InterPro"/>
</dbReference>
<organism evidence="3">
    <name type="scientific">Vannella robusta</name>
    <dbReference type="NCBI Taxonomy" id="1487602"/>
    <lineage>
        <taxon>Eukaryota</taxon>
        <taxon>Amoebozoa</taxon>
        <taxon>Discosea</taxon>
        <taxon>Flabellinia</taxon>
        <taxon>Vannellidae</taxon>
        <taxon>Vannella</taxon>
    </lineage>
</organism>
<dbReference type="AlphaFoldDB" id="A0A7S4HTW1"/>
<protein>
    <recommendedName>
        <fullName evidence="4">DH domain-containing protein</fullName>
    </recommendedName>
</protein>
<sequence>MEEGIAASSDPHSPDAVVNLLELCEGVSLKKRDRIVVELLVTERTYLESMNTLYQSYCQPLRDTIRASQGEDSSFPSATKELLDIYASIELIISVNTELCTSIEERIKKWHDRQLIADIFLRMADFLKVYKKYCSSYESSSEYIIAALRERQDLANFMRDANEKARRRMTVPSNVFSLLIMPVQRLPRYVLLFQELLGETSPTHPDYENLQQAVTKAKEISTHINEDVTTEEHRQKMIEIQGRFILSSLGLSKRTIIAPHRRYIREGTILLENTASVPGKFYLYLFNDILATAAIPSRWKPLRMIQELTSIISLQSAWIVEETDNDKLFLWKTADRCCFAVLTPEANYVFRCSSPEERREWTDAIGLAISSYLSVRPEFLSTRSVSFPMFNENNRWRFAPLQNPSLSYQMAKHVYIRNTPPACLMALQRSKTKKSNDKKIRRYTK</sequence>
<dbReference type="InterPro" id="IPR011993">
    <property type="entry name" value="PH-like_dom_sf"/>
</dbReference>
<dbReference type="PROSITE" id="PS50010">
    <property type="entry name" value="DH_2"/>
    <property type="match status" value="1"/>
</dbReference>
<dbReference type="InterPro" id="IPR000219">
    <property type="entry name" value="DH_dom"/>
</dbReference>
<evidence type="ECO:0000313" key="3">
    <source>
        <dbReference type="EMBL" id="CAE2209295.1"/>
    </source>
</evidence>
<dbReference type="Gene3D" id="2.30.29.30">
    <property type="entry name" value="Pleckstrin-homology domain (PH domain)/Phosphotyrosine-binding domain (PTB)"/>
    <property type="match status" value="1"/>
</dbReference>
<dbReference type="PANTHER" id="PTHR12673:SF159">
    <property type="entry name" value="LD03170P"/>
    <property type="match status" value="1"/>
</dbReference>
<dbReference type="SUPFAM" id="SSF50729">
    <property type="entry name" value="PH domain-like"/>
    <property type="match status" value="1"/>
</dbReference>
<dbReference type="InterPro" id="IPR051092">
    <property type="entry name" value="FYVE_RhoGEF_PH"/>
</dbReference>
<name>A0A7S4HTW1_9EUKA</name>
<dbReference type="PROSITE" id="PS50003">
    <property type="entry name" value="PH_DOMAIN"/>
    <property type="match status" value="1"/>
</dbReference>
<evidence type="ECO:0000259" key="1">
    <source>
        <dbReference type="PROSITE" id="PS50003"/>
    </source>
</evidence>
<gene>
    <name evidence="3" type="ORF">VSP0166_LOCUS4560</name>
</gene>